<dbReference type="PROSITE" id="PS50068">
    <property type="entry name" value="LDLRA_2"/>
    <property type="match status" value="1"/>
</dbReference>
<keyword evidence="6" id="KW-0472">Membrane</keyword>
<feature type="compositionally biased region" description="Low complexity" evidence="9">
    <location>
        <begin position="61"/>
        <end position="70"/>
    </location>
</feature>
<dbReference type="PROSITE" id="PS01209">
    <property type="entry name" value="LDLRA_1"/>
    <property type="match status" value="1"/>
</dbReference>
<feature type="disulfide bond" evidence="8">
    <location>
        <begin position="386"/>
        <end position="401"/>
    </location>
</feature>
<feature type="chain" id="PRO_5043467843" description="SEA domain-containing protein" evidence="10">
    <location>
        <begin position="29"/>
        <end position="516"/>
    </location>
</feature>
<dbReference type="CDD" id="cd00112">
    <property type="entry name" value="LDLa"/>
    <property type="match status" value="2"/>
</dbReference>
<dbReference type="Proteomes" id="UP000019118">
    <property type="component" value="Unassembled WGS sequence"/>
</dbReference>
<evidence type="ECO:0000256" key="4">
    <source>
        <dbReference type="ARBA" id="ARBA00022737"/>
    </source>
</evidence>
<evidence type="ECO:0000256" key="6">
    <source>
        <dbReference type="ARBA" id="ARBA00023136"/>
    </source>
</evidence>
<evidence type="ECO:0000256" key="8">
    <source>
        <dbReference type="PROSITE-ProRule" id="PRU00124"/>
    </source>
</evidence>
<dbReference type="InterPro" id="IPR002172">
    <property type="entry name" value="LDrepeatLR_classA_rpt"/>
</dbReference>
<dbReference type="Pfam" id="PF00057">
    <property type="entry name" value="Ldl_recept_a"/>
    <property type="match status" value="1"/>
</dbReference>
<protein>
    <recommendedName>
        <fullName evidence="13">SEA domain-containing protein</fullName>
    </recommendedName>
</protein>
<name>A0AAR5PFT4_DENPD</name>
<evidence type="ECO:0000256" key="2">
    <source>
        <dbReference type="ARBA" id="ARBA00004308"/>
    </source>
</evidence>
<feature type="compositionally biased region" description="Acidic residues" evidence="9">
    <location>
        <begin position="137"/>
        <end position="150"/>
    </location>
</feature>
<dbReference type="GO" id="GO:0016192">
    <property type="term" value="P:vesicle-mediated transport"/>
    <property type="evidence" value="ECO:0007669"/>
    <property type="project" value="UniProtKB-ARBA"/>
</dbReference>
<dbReference type="Gene3D" id="4.10.1220.10">
    <property type="entry name" value="EGF-type module"/>
    <property type="match status" value="1"/>
</dbReference>
<feature type="compositionally biased region" description="Polar residues" evidence="9">
    <location>
        <begin position="127"/>
        <end position="136"/>
    </location>
</feature>
<dbReference type="InterPro" id="IPR023415">
    <property type="entry name" value="LDLR_class-A_CS"/>
</dbReference>
<organism evidence="11 12">
    <name type="scientific">Dendroctonus ponderosae</name>
    <name type="common">Mountain pine beetle</name>
    <dbReference type="NCBI Taxonomy" id="77166"/>
    <lineage>
        <taxon>Eukaryota</taxon>
        <taxon>Metazoa</taxon>
        <taxon>Ecdysozoa</taxon>
        <taxon>Arthropoda</taxon>
        <taxon>Hexapoda</taxon>
        <taxon>Insecta</taxon>
        <taxon>Pterygota</taxon>
        <taxon>Neoptera</taxon>
        <taxon>Endopterygota</taxon>
        <taxon>Coleoptera</taxon>
        <taxon>Polyphaga</taxon>
        <taxon>Cucujiformia</taxon>
        <taxon>Curculionidae</taxon>
        <taxon>Scolytinae</taxon>
        <taxon>Dendroctonus</taxon>
    </lineage>
</organism>
<dbReference type="GO" id="GO:0005886">
    <property type="term" value="C:plasma membrane"/>
    <property type="evidence" value="ECO:0007669"/>
    <property type="project" value="TreeGrafter"/>
</dbReference>
<feature type="compositionally biased region" description="Acidic residues" evidence="9">
    <location>
        <begin position="176"/>
        <end position="185"/>
    </location>
</feature>
<proteinExistence type="predicted"/>
<feature type="region of interest" description="Disordered" evidence="9">
    <location>
        <begin position="58"/>
        <end position="80"/>
    </location>
</feature>
<accession>A0AAR5PFT4</accession>
<dbReference type="InterPro" id="IPR050685">
    <property type="entry name" value="LDLR"/>
</dbReference>
<feature type="region of interest" description="Disordered" evidence="9">
    <location>
        <begin position="97"/>
        <end position="222"/>
    </location>
</feature>
<feature type="disulfide bond" evidence="8">
    <location>
        <begin position="374"/>
        <end position="392"/>
    </location>
</feature>
<keyword evidence="4" id="KW-0677">Repeat</keyword>
<keyword evidence="10" id="KW-0732">Signal</keyword>
<reference evidence="12" key="1">
    <citation type="journal article" date="2013" name="Genome Biol.">
        <title>Draft genome of the mountain pine beetle, Dendroctonus ponderosae Hopkins, a major forest pest.</title>
        <authorList>
            <person name="Keeling C.I."/>
            <person name="Yuen M.M."/>
            <person name="Liao N.Y."/>
            <person name="Docking T.R."/>
            <person name="Chan S.K."/>
            <person name="Taylor G.A."/>
            <person name="Palmquist D.L."/>
            <person name="Jackman S.D."/>
            <person name="Nguyen A."/>
            <person name="Li M."/>
            <person name="Henderson H."/>
            <person name="Janes J.K."/>
            <person name="Zhao Y."/>
            <person name="Pandoh P."/>
            <person name="Moore R."/>
            <person name="Sperling F.A."/>
            <person name="Huber D.P."/>
            <person name="Birol I."/>
            <person name="Jones S.J."/>
            <person name="Bohlmann J."/>
        </authorList>
    </citation>
    <scope>NUCLEOTIDE SEQUENCE</scope>
</reference>
<dbReference type="PRINTS" id="PR00261">
    <property type="entry name" value="LDLRECEPTOR"/>
</dbReference>
<dbReference type="EnsemblMetazoa" id="XM_019904350.1">
    <property type="protein sequence ID" value="XP_019759909.1"/>
    <property type="gene ID" value="LOC109537565"/>
</dbReference>
<dbReference type="Gene3D" id="4.10.400.10">
    <property type="entry name" value="Low-density Lipoprotein Receptor"/>
    <property type="match status" value="1"/>
</dbReference>
<keyword evidence="12" id="KW-1185">Reference proteome</keyword>
<feature type="region of interest" description="Disordered" evidence="9">
    <location>
        <begin position="431"/>
        <end position="463"/>
    </location>
</feature>
<feature type="signal peptide" evidence="10">
    <location>
        <begin position="1"/>
        <end position="28"/>
    </location>
</feature>
<feature type="compositionally biased region" description="Basic and acidic residues" evidence="9">
    <location>
        <begin position="98"/>
        <end position="120"/>
    </location>
</feature>
<comment type="subcellular location">
    <subcellularLocation>
        <location evidence="2">Endomembrane system</location>
    </subcellularLocation>
    <subcellularLocation>
        <location evidence="1">Membrane</location>
        <topology evidence="1">Single-pass membrane protein</topology>
    </subcellularLocation>
</comment>
<evidence type="ECO:0000256" key="1">
    <source>
        <dbReference type="ARBA" id="ARBA00004167"/>
    </source>
</evidence>
<feature type="disulfide bond" evidence="8">
    <location>
        <begin position="367"/>
        <end position="379"/>
    </location>
</feature>
<reference evidence="11" key="2">
    <citation type="submission" date="2024-08" db="UniProtKB">
        <authorList>
            <consortium name="EnsemblMetazoa"/>
        </authorList>
    </citation>
    <scope>IDENTIFICATION</scope>
</reference>
<dbReference type="AlphaFoldDB" id="A0AAR5PFT4"/>
<dbReference type="InterPro" id="IPR036055">
    <property type="entry name" value="LDL_receptor-like_sf"/>
</dbReference>
<evidence type="ECO:0000256" key="3">
    <source>
        <dbReference type="ARBA" id="ARBA00022692"/>
    </source>
</evidence>
<dbReference type="SUPFAM" id="SSF57424">
    <property type="entry name" value="LDL receptor-like module"/>
    <property type="match status" value="2"/>
</dbReference>
<keyword evidence="3" id="KW-0812">Transmembrane</keyword>
<evidence type="ECO:0000256" key="7">
    <source>
        <dbReference type="ARBA" id="ARBA00023157"/>
    </source>
</evidence>
<feature type="compositionally biased region" description="Low complexity" evidence="9">
    <location>
        <begin position="431"/>
        <end position="450"/>
    </location>
</feature>
<keyword evidence="7 8" id="KW-1015">Disulfide bond</keyword>
<keyword evidence="5" id="KW-1133">Transmembrane helix</keyword>
<evidence type="ECO:0000256" key="5">
    <source>
        <dbReference type="ARBA" id="ARBA00022989"/>
    </source>
</evidence>
<dbReference type="GO" id="GO:0012505">
    <property type="term" value="C:endomembrane system"/>
    <property type="evidence" value="ECO:0007669"/>
    <property type="project" value="UniProtKB-SubCell"/>
</dbReference>
<evidence type="ECO:0000256" key="10">
    <source>
        <dbReference type="SAM" id="SignalP"/>
    </source>
</evidence>
<sequence length="516" mass="57325">MANLPRPRAHPKLLFGLVFCALLLPALTDVAADSQEDSDLVFDQFDLPDLRTLRTARESDGYSYEESSQSSREDEEEQHWLSRTVNRIKRSIGNMFSPEEKHHKGHERLAKGHQKTEDTAAVHPNLIRNSRQSNFDINDEDEEEDLEDLYYEPGPVIPDGQVEDDYDTENGQYEDKNDEFDDPFGDFDGVGALNLSHANRLDEGPGLDDEDGLGSGMDGSGEISTVPVGFSPVESTGSPILQAVLPSAHPKYYRIIVTVEEYYADEFHDRISEAFHQLASKLEAGVQELFQGKPGEQIATVISIEQKKDDLFNVRATIDLESKGWTDNDGINKFIYDKIQDNRKLGEVTVSPEDFVFTSFEEEQPKCEEGQVMCLSRQCVRGDARCNGVRDCNDKSDEEGCPTPTFTPALEPAFETVTVPLATSSLFTTIPTTTTTTTSTTTPTTTTPTPEFGSGDGEEPEEPIRADDVFSCEHGDGKYYGDQKCDGTRDCKDGSDEAHCFAPSRFLSVVVLAIKY</sequence>
<evidence type="ECO:0000256" key="9">
    <source>
        <dbReference type="SAM" id="MobiDB-lite"/>
    </source>
</evidence>
<dbReference type="SMART" id="SM00192">
    <property type="entry name" value="LDLa"/>
    <property type="match status" value="2"/>
</dbReference>
<evidence type="ECO:0000313" key="11">
    <source>
        <dbReference type="EnsemblMetazoa" id="XP_019759909.1"/>
    </source>
</evidence>
<dbReference type="PANTHER" id="PTHR24270">
    <property type="entry name" value="LOW-DENSITY LIPOPROTEIN RECEPTOR-RELATED"/>
    <property type="match status" value="1"/>
</dbReference>
<evidence type="ECO:0008006" key="13">
    <source>
        <dbReference type="Google" id="ProtNLM"/>
    </source>
</evidence>
<evidence type="ECO:0000313" key="12">
    <source>
        <dbReference type="Proteomes" id="UP000019118"/>
    </source>
</evidence>